<reference evidence="1 2" key="1">
    <citation type="submission" date="2015-10" db="EMBL/GenBank/DDBJ databases">
        <title>Metagenome-Assembled Genomes uncover a global brackish microbiome.</title>
        <authorList>
            <person name="Hugerth L.W."/>
            <person name="Larsson J."/>
            <person name="Alneberg J."/>
            <person name="Lindh M.V."/>
            <person name="Legrand C."/>
            <person name="Pinhassi J."/>
            <person name="Andersson A.F."/>
        </authorList>
    </citation>
    <scope>NUCLEOTIDE SEQUENCE [LARGE SCALE GENOMIC DNA]</scope>
    <source>
        <strain evidence="1">BACL4 MAG-120507-bin80</strain>
    </source>
</reference>
<accession>A0A0R2S4Z4</accession>
<dbReference type="AlphaFoldDB" id="A0A0R2S4Z4"/>
<proteinExistence type="predicted"/>
<gene>
    <name evidence="1" type="ORF">ABR69_00860</name>
</gene>
<evidence type="ECO:0000313" key="2">
    <source>
        <dbReference type="Proteomes" id="UP000051934"/>
    </source>
</evidence>
<dbReference type="EMBL" id="LIBB01000435">
    <property type="protein sequence ID" value="KRO69913.1"/>
    <property type="molecule type" value="Genomic_DNA"/>
</dbReference>
<organism evidence="1 2">
    <name type="scientific">OM182 bacterium BACL3 MAG-120507-bin80</name>
    <dbReference type="NCBI Taxonomy" id="1655577"/>
    <lineage>
        <taxon>Bacteria</taxon>
        <taxon>Pseudomonadati</taxon>
        <taxon>Pseudomonadota</taxon>
        <taxon>Gammaproteobacteria</taxon>
        <taxon>OMG group</taxon>
        <taxon>OM182 clade</taxon>
    </lineage>
</organism>
<protein>
    <submittedName>
        <fullName evidence="1">Uncharacterized protein</fullName>
    </submittedName>
</protein>
<evidence type="ECO:0000313" key="1">
    <source>
        <dbReference type="EMBL" id="KRO69913.1"/>
    </source>
</evidence>
<dbReference type="Proteomes" id="UP000051934">
    <property type="component" value="Unassembled WGS sequence"/>
</dbReference>
<name>A0A0R2S4Z4_9GAMM</name>
<sequence length="68" mass="7486">MAIGGTENLSKLDALVYDHSVRNIDAVGEFVSAKIKHGLLNGVERRSLTIEQRLDMRIKLSALTYDAA</sequence>
<comment type="caution">
    <text evidence="1">The sequence shown here is derived from an EMBL/GenBank/DDBJ whole genome shotgun (WGS) entry which is preliminary data.</text>
</comment>